<reference evidence="1 2" key="1">
    <citation type="submission" date="2014-04" db="EMBL/GenBank/DDBJ databases">
        <authorList>
            <consortium name="DOE Joint Genome Institute"/>
            <person name="Kuo A."/>
            <person name="Kohler A."/>
            <person name="Nagy L.G."/>
            <person name="Floudas D."/>
            <person name="Copeland A."/>
            <person name="Barry K.W."/>
            <person name="Cichocki N."/>
            <person name="Veneault-Fourrey C."/>
            <person name="LaButti K."/>
            <person name="Lindquist E.A."/>
            <person name="Lipzen A."/>
            <person name="Lundell T."/>
            <person name="Morin E."/>
            <person name="Murat C."/>
            <person name="Sun H."/>
            <person name="Tunlid A."/>
            <person name="Henrissat B."/>
            <person name="Grigoriev I.V."/>
            <person name="Hibbett D.S."/>
            <person name="Martin F."/>
            <person name="Nordberg H.P."/>
            <person name="Cantor M.N."/>
            <person name="Hua S.X."/>
        </authorList>
    </citation>
    <scope>NUCLEOTIDE SEQUENCE [LARGE SCALE GENOMIC DNA]</scope>
    <source>
        <strain evidence="1 2">Foug A</strain>
    </source>
</reference>
<name>A0A0C2Z3A3_9AGAM</name>
<dbReference type="Proteomes" id="UP000053989">
    <property type="component" value="Unassembled WGS sequence"/>
</dbReference>
<feature type="non-terminal residue" evidence="1">
    <location>
        <position position="1"/>
    </location>
</feature>
<dbReference type="HOGENOM" id="CLU_046162_2_0_1"/>
<protein>
    <submittedName>
        <fullName evidence="1">Uncharacterized protein</fullName>
    </submittedName>
</protein>
<keyword evidence="2" id="KW-1185">Reference proteome</keyword>
<dbReference type="AlphaFoldDB" id="A0A0C2Z3A3"/>
<gene>
    <name evidence="1" type="ORF">SCLCIDRAFT_132687</name>
</gene>
<dbReference type="OrthoDB" id="2634326at2759"/>
<organism evidence="1 2">
    <name type="scientific">Scleroderma citrinum Foug A</name>
    <dbReference type="NCBI Taxonomy" id="1036808"/>
    <lineage>
        <taxon>Eukaryota</taxon>
        <taxon>Fungi</taxon>
        <taxon>Dikarya</taxon>
        <taxon>Basidiomycota</taxon>
        <taxon>Agaricomycotina</taxon>
        <taxon>Agaricomycetes</taxon>
        <taxon>Agaricomycetidae</taxon>
        <taxon>Boletales</taxon>
        <taxon>Sclerodermatineae</taxon>
        <taxon>Sclerodermataceae</taxon>
        <taxon>Scleroderma</taxon>
    </lineage>
</organism>
<accession>A0A0C2Z3A3</accession>
<sequence length="247" mass="27702">GGEAKGDEPDLPDIPKLHGLFEAAWNKADKSSQRVKSGSVNPGYCFPKPTLFVNVSTPERKKMYLSNWLSAHALWLSQVNVHSPSKVPLPQMWRDFLNTINTTWLSSTRSASTKSAVLDILGESIVQVAQGLAVAPAEILWQGIQVQVLTLSNPPLWLICSILWELYELSFQYKLYVLDWAIVGHLWSTDEVQLNHQTLLHSIFPGESGLLMWSEPLLQEPHELGMCTASMEITLPYVNNFHELLLA</sequence>
<dbReference type="EMBL" id="KN822117">
    <property type="protein sequence ID" value="KIM56398.1"/>
    <property type="molecule type" value="Genomic_DNA"/>
</dbReference>
<evidence type="ECO:0000313" key="1">
    <source>
        <dbReference type="EMBL" id="KIM56398.1"/>
    </source>
</evidence>
<evidence type="ECO:0000313" key="2">
    <source>
        <dbReference type="Proteomes" id="UP000053989"/>
    </source>
</evidence>
<reference evidence="2" key="2">
    <citation type="submission" date="2015-01" db="EMBL/GenBank/DDBJ databases">
        <title>Evolutionary Origins and Diversification of the Mycorrhizal Mutualists.</title>
        <authorList>
            <consortium name="DOE Joint Genome Institute"/>
            <consortium name="Mycorrhizal Genomics Consortium"/>
            <person name="Kohler A."/>
            <person name="Kuo A."/>
            <person name="Nagy L.G."/>
            <person name="Floudas D."/>
            <person name="Copeland A."/>
            <person name="Barry K.W."/>
            <person name="Cichocki N."/>
            <person name="Veneault-Fourrey C."/>
            <person name="LaButti K."/>
            <person name="Lindquist E.A."/>
            <person name="Lipzen A."/>
            <person name="Lundell T."/>
            <person name="Morin E."/>
            <person name="Murat C."/>
            <person name="Riley R."/>
            <person name="Ohm R."/>
            <person name="Sun H."/>
            <person name="Tunlid A."/>
            <person name="Henrissat B."/>
            <person name="Grigoriev I.V."/>
            <person name="Hibbett D.S."/>
            <person name="Martin F."/>
        </authorList>
    </citation>
    <scope>NUCLEOTIDE SEQUENCE [LARGE SCALE GENOMIC DNA]</scope>
    <source>
        <strain evidence="2">Foug A</strain>
    </source>
</reference>
<dbReference type="InParanoid" id="A0A0C2Z3A3"/>
<proteinExistence type="predicted"/>